<dbReference type="NCBIfam" id="NF003967">
    <property type="entry name" value="PRK05461.1"/>
    <property type="match status" value="1"/>
</dbReference>
<dbReference type="Gene3D" id="2.60.40.1470">
    <property type="entry name" value="ApaG domain"/>
    <property type="match status" value="1"/>
</dbReference>
<name>A0A1H6YU41_9GAMM</name>
<dbReference type="PROSITE" id="PS51087">
    <property type="entry name" value="APAG"/>
    <property type="match status" value="1"/>
</dbReference>
<dbReference type="GO" id="GO:0070987">
    <property type="term" value="P:error-free translesion synthesis"/>
    <property type="evidence" value="ECO:0007669"/>
    <property type="project" value="TreeGrafter"/>
</dbReference>
<dbReference type="Proteomes" id="UP000199420">
    <property type="component" value="Unassembled WGS sequence"/>
</dbReference>
<dbReference type="SUPFAM" id="SSF110069">
    <property type="entry name" value="ApaG-like"/>
    <property type="match status" value="1"/>
</dbReference>
<reference evidence="4 5" key="1">
    <citation type="submission" date="2016-10" db="EMBL/GenBank/DDBJ databases">
        <authorList>
            <person name="de Groot N.N."/>
        </authorList>
    </citation>
    <scope>NUCLEOTIDE SEQUENCE [LARGE SCALE GENOMIC DNA]</scope>
    <source>
        <strain evidence="4 5">DSM 26515</strain>
    </source>
</reference>
<evidence type="ECO:0000313" key="4">
    <source>
        <dbReference type="EMBL" id="SEJ44793.1"/>
    </source>
</evidence>
<evidence type="ECO:0000313" key="5">
    <source>
        <dbReference type="Proteomes" id="UP000199420"/>
    </source>
</evidence>
<dbReference type="AlphaFoldDB" id="A0A1H6YU41"/>
<organism evidence="4 5">
    <name type="scientific">Frateuria terrea</name>
    <dbReference type="NCBI Taxonomy" id="529704"/>
    <lineage>
        <taxon>Bacteria</taxon>
        <taxon>Pseudomonadati</taxon>
        <taxon>Pseudomonadota</taxon>
        <taxon>Gammaproteobacteria</taxon>
        <taxon>Lysobacterales</taxon>
        <taxon>Rhodanobacteraceae</taxon>
        <taxon>Frateuria</taxon>
    </lineage>
</organism>
<dbReference type="STRING" id="529704.SAMN02927913_3547"/>
<proteinExistence type="inferred from homology"/>
<evidence type="ECO:0000256" key="2">
    <source>
        <dbReference type="HAMAP-Rule" id="MF_00791"/>
    </source>
</evidence>
<dbReference type="PANTHER" id="PTHR14289:SF16">
    <property type="entry name" value="POLYMERASE DELTA-INTERACTING PROTEIN 2"/>
    <property type="match status" value="1"/>
</dbReference>
<dbReference type="InterPro" id="IPR007474">
    <property type="entry name" value="ApaG_domain"/>
</dbReference>
<dbReference type="RefSeq" id="WP_091340194.1">
    <property type="nucleotide sequence ID" value="NZ_FNYC01000008.1"/>
</dbReference>
<dbReference type="HAMAP" id="MF_00791">
    <property type="entry name" value="ApaG"/>
    <property type="match status" value="1"/>
</dbReference>
<evidence type="ECO:0000256" key="1">
    <source>
        <dbReference type="ARBA" id="ARBA00017693"/>
    </source>
</evidence>
<dbReference type="InterPro" id="IPR036767">
    <property type="entry name" value="ApaG_sf"/>
</dbReference>
<gene>
    <name evidence="2" type="primary">apaG</name>
    <name evidence="4" type="ORF">SAMN04487997_3395</name>
</gene>
<evidence type="ECO:0000259" key="3">
    <source>
        <dbReference type="PROSITE" id="PS51087"/>
    </source>
</evidence>
<feature type="domain" description="ApaG" evidence="3">
    <location>
        <begin position="3"/>
        <end position="127"/>
    </location>
</feature>
<dbReference type="EMBL" id="FNYC01000008">
    <property type="protein sequence ID" value="SEJ44793.1"/>
    <property type="molecule type" value="Genomic_DNA"/>
</dbReference>
<dbReference type="OrthoDB" id="9795226at2"/>
<keyword evidence="5" id="KW-1185">Reference proteome</keyword>
<protein>
    <recommendedName>
        <fullName evidence="1 2">Protein ApaG</fullName>
    </recommendedName>
</protein>
<dbReference type="PANTHER" id="PTHR14289">
    <property type="entry name" value="F-BOX ONLY PROTEIN 3"/>
    <property type="match status" value="1"/>
</dbReference>
<dbReference type="InterPro" id="IPR023065">
    <property type="entry name" value="Uncharacterised_ApaG"/>
</dbReference>
<dbReference type="Pfam" id="PF04379">
    <property type="entry name" value="DUF525"/>
    <property type="match status" value="1"/>
</dbReference>
<sequence length="127" mass="14215">MNPKPSYTIDVQVETRFVPDQSKPHDNRYVFAYTVTLHNAGDVPARLLTRHWVITDANGKVEEVRGEGVVGDQPWIRPGDRYQYSSGAVLDTAVGTMRGSYQMLADDGTRFDAPIPPFTLSIPRTLH</sequence>
<accession>A0A1H6YU41</accession>